<keyword evidence="2" id="KW-0804">Transcription</keyword>
<proteinExistence type="predicted"/>
<evidence type="ECO:0000256" key="2">
    <source>
        <dbReference type="ARBA" id="ARBA00023163"/>
    </source>
</evidence>
<dbReference type="InterPro" id="IPR001034">
    <property type="entry name" value="DeoR_HTH"/>
</dbReference>
<dbReference type="SUPFAM" id="SSF46785">
    <property type="entry name" value="Winged helix' DNA-binding domain"/>
    <property type="match status" value="1"/>
</dbReference>
<dbReference type="InterPro" id="IPR036388">
    <property type="entry name" value="WH-like_DNA-bd_sf"/>
</dbReference>
<dbReference type="AlphaFoldDB" id="A0A1G2D6V6"/>
<organism evidence="4 5">
    <name type="scientific">Candidatus Lloydbacteria bacterium RIFCSPHIGHO2_02_FULL_51_22</name>
    <dbReference type="NCBI Taxonomy" id="1798663"/>
    <lineage>
        <taxon>Bacteria</taxon>
        <taxon>Candidatus Lloydiibacteriota</taxon>
    </lineage>
</organism>
<accession>A0A1G2D6V6</accession>
<dbReference type="InterPro" id="IPR036390">
    <property type="entry name" value="WH_DNA-bd_sf"/>
</dbReference>
<sequence>MDISFAGFLSHAIIKDIKDINVVVQEEYDNIKGQIKYKLGQIRDKTEKMNEQKHKRLLFIVRKSEKLTAAVYMLTDFFDDKESLKWKLREESISFLSFINTTVSLRKYPHVLDKLQSLLERIRVLLELGRGARLVSPMNLAILKEEYRLLGGALRKEWEQEEPFRDFEFPEKFFSGDYAPTLSDLLEKGKGDGLKVADVRGTEQRHTDDTQKNTEFSRELSGFYGESFAHQEKELRRETILKILRAKGKVTIKDISRLVKEVSEKTIQRELAMLMEEGIVAREGKRRWSKYVLKNEAQTTERISRF</sequence>
<keyword evidence="1" id="KW-0805">Transcription regulation</keyword>
<evidence type="ECO:0000313" key="5">
    <source>
        <dbReference type="Proteomes" id="UP000178099"/>
    </source>
</evidence>
<dbReference type="Proteomes" id="UP000178099">
    <property type="component" value="Unassembled WGS sequence"/>
</dbReference>
<comment type="caution">
    <text evidence="4">The sequence shown here is derived from an EMBL/GenBank/DDBJ whole genome shotgun (WGS) entry which is preliminary data.</text>
</comment>
<dbReference type="EMBL" id="MHLN01000054">
    <property type="protein sequence ID" value="OGZ09192.1"/>
    <property type="molecule type" value="Genomic_DNA"/>
</dbReference>
<reference evidence="4 5" key="1">
    <citation type="journal article" date="2016" name="Nat. Commun.">
        <title>Thousands of microbial genomes shed light on interconnected biogeochemical processes in an aquifer system.</title>
        <authorList>
            <person name="Anantharaman K."/>
            <person name="Brown C.T."/>
            <person name="Hug L.A."/>
            <person name="Sharon I."/>
            <person name="Castelle C.J."/>
            <person name="Probst A.J."/>
            <person name="Thomas B.C."/>
            <person name="Singh A."/>
            <person name="Wilkins M.J."/>
            <person name="Karaoz U."/>
            <person name="Brodie E.L."/>
            <person name="Williams K.H."/>
            <person name="Hubbard S.S."/>
            <person name="Banfield J.F."/>
        </authorList>
    </citation>
    <scope>NUCLEOTIDE SEQUENCE [LARGE SCALE GENOMIC DNA]</scope>
</reference>
<name>A0A1G2D6V6_9BACT</name>
<evidence type="ECO:0000256" key="1">
    <source>
        <dbReference type="ARBA" id="ARBA00023015"/>
    </source>
</evidence>
<evidence type="ECO:0000313" key="4">
    <source>
        <dbReference type="EMBL" id="OGZ09192.1"/>
    </source>
</evidence>
<feature type="domain" description="HTH deoR-type" evidence="3">
    <location>
        <begin position="236"/>
        <end position="282"/>
    </location>
</feature>
<dbReference type="Pfam" id="PF08220">
    <property type="entry name" value="HTH_DeoR"/>
    <property type="match status" value="1"/>
</dbReference>
<gene>
    <name evidence="4" type="ORF">A3D67_01645</name>
</gene>
<evidence type="ECO:0000259" key="3">
    <source>
        <dbReference type="Pfam" id="PF08220"/>
    </source>
</evidence>
<dbReference type="Gene3D" id="1.10.10.10">
    <property type="entry name" value="Winged helix-like DNA-binding domain superfamily/Winged helix DNA-binding domain"/>
    <property type="match status" value="1"/>
</dbReference>
<protein>
    <recommendedName>
        <fullName evidence="3">HTH deoR-type domain-containing protein</fullName>
    </recommendedName>
</protein>
<dbReference type="GO" id="GO:0003700">
    <property type="term" value="F:DNA-binding transcription factor activity"/>
    <property type="evidence" value="ECO:0007669"/>
    <property type="project" value="InterPro"/>
</dbReference>